<evidence type="ECO:0000256" key="12">
    <source>
        <dbReference type="PROSITE-ProRule" id="PRU01240"/>
    </source>
</evidence>
<evidence type="ECO:0000256" key="13">
    <source>
        <dbReference type="SAM" id="SignalP"/>
    </source>
</evidence>
<evidence type="ECO:0000256" key="5">
    <source>
        <dbReference type="ARBA" id="ARBA00022525"/>
    </source>
</evidence>
<keyword evidence="6 12" id="KW-0645">Protease</keyword>
<keyword evidence="10" id="KW-0325">Glycoprotein</keyword>
<dbReference type="Pfam" id="PF05922">
    <property type="entry name" value="Inhibitor_I9"/>
    <property type="match status" value="1"/>
</dbReference>
<dbReference type="InterPro" id="IPR000209">
    <property type="entry name" value="Peptidase_S8/S53_dom"/>
</dbReference>
<dbReference type="GO" id="GO:0006508">
    <property type="term" value="P:proteolysis"/>
    <property type="evidence" value="ECO:0007669"/>
    <property type="project" value="UniProtKB-KW"/>
</dbReference>
<sequence>MNSLRPFLLFLLTCILIQQACSDKDRKTYIVYMGAHPKGMDPTTLPSLHSKIAQSILGSDFEPGAVLHSYHKSFNGFVVKLTEDEAETLAEMDDVVSVFPNTKNRLHTTKSWDFIGLPQNIERMSLESDVIVGVIDTGIWPESKSFSYEGFGPPPKKWKGTCHNFTCNNKIIGARYFNIEGKYGKKDIKSPRDVNGHGSHCASTVAGNMVSSVSLEGYASGTARGGVPSARIAVYKVCWEEAGCEEADILAAFDSAIADGVDVLSVSLGSTQVSPLTQYFQHSINIGSFHAMQKGVLTSNSANNLGPDLFTMTNYPPWLLSVAASTFGRKFVTKVKLGNGKVYEGSTINTLDLKNKMFPIVFARDIPNTAGGFNSSVSRFCNKDSVDEHAVKGKIVLCEGIKIPSDVGFFSGAAGVIFGYVTAKDLPNTYALPATFLSLWNLREIQYYMKSSRNPTATIFKSEEVEDSSSPYVASFSSRGPNPITPNILKPDIAAPGVNVIAAWTPLDPISEFEDDNRRLPYQIISGTSMACPHAAAAAAYVKSFHPNWSPAMIKSALMTTATPMSPSINPEAEFAYGAGLISPVKATNPGLVYDMSEADYVEFLCGEGYTDKQLVNLTRYKSDCKGKGNGKAVYKLNLPSFALEVNDTFSGYVYHRTVTNVGSAKSTYKARVISPPLLEIQVKPDVLSFTSIGQKKSFSLTIEGDVNVGIMSSSLIWDDGKYQVRSPIVVYGE</sequence>
<dbReference type="PANTHER" id="PTHR10795">
    <property type="entry name" value="PROPROTEIN CONVERTASE SUBTILISIN/KEXIN"/>
    <property type="match status" value="1"/>
</dbReference>
<dbReference type="InterPro" id="IPR015500">
    <property type="entry name" value="Peptidase_S8_subtilisin-rel"/>
</dbReference>
<feature type="active site" description="Charge relay system" evidence="11 12">
    <location>
        <position position="529"/>
    </location>
</feature>
<evidence type="ECO:0000256" key="4">
    <source>
        <dbReference type="ARBA" id="ARBA00022523"/>
    </source>
</evidence>
<evidence type="ECO:0000313" key="17">
    <source>
        <dbReference type="EMBL" id="CAI8586234.1"/>
    </source>
</evidence>
<evidence type="ECO:0000256" key="11">
    <source>
        <dbReference type="PIRSR" id="PIRSR615500-1"/>
    </source>
</evidence>
<dbReference type="SUPFAM" id="SSF52743">
    <property type="entry name" value="Subtilisin-like"/>
    <property type="match status" value="1"/>
</dbReference>
<keyword evidence="7 13" id="KW-0732">Signal</keyword>
<dbReference type="Proteomes" id="UP001157006">
    <property type="component" value="Chromosome 1L"/>
</dbReference>
<evidence type="ECO:0000256" key="3">
    <source>
        <dbReference type="ARBA" id="ARBA00011073"/>
    </source>
</evidence>
<dbReference type="Pfam" id="PF00082">
    <property type="entry name" value="Peptidase_S8"/>
    <property type="match status" value="1"/>
</dbReference>
<feature type="signal peptide" evidence="13">
    <location>
        <begin position="1"/>
        <end position="22"/>
    </location>
</feature>
<dbReference type="PROSITE" id="PS00137">
    <property type="entry name" value="SUBTILASE_HIS"/>
    <property type="match status" value="1"/>
</dbReference>
<dbReference type="Gene3D" id="2.60.40.2310">
    <property type="match status" value="1"/>
</dbReference>
<keyword evidence="5" id="KW-0964">Secreted</keyword>
<keyword evidence="9 12" id="KW-0720">Serine protease</keyword>
<comment type="similarity">
    <text evidence="3 12">Belongs to the peptidase S8 family.</text>
</comment>
<evidence type="ECO:0000256" key="1">
    <source>
        <dbReference type="ARBA" id="ARBA00002076"/>
    </source>
</evidence>
<keyword evidence="18" id="KW-1185">Reference proteome</keyword>
<dbReference type="GO" id="GO:0048046">
    <property type="term" value="C:apoplast"/>
    <property type="evidence" value="ECO:0007669"/>
    <property type="project" value="UniProtKB-SubCell"/>
</dbReference>
<comment type="subcellular location">
    <subcellularLocation>
        <location evidence="2">Secreted</location>
        <location evidence="2">Extracellular space</location>
        <location evidence="2">Apoplast</location>
    </subcellularLocation>
</comment>
<evidence type="ECO:0000313" key="18">
    <source>
        <dbReference type="Proteomes" id="UP001157006"/>
    </source>
</evidence>
<accession>A0AAV0YL26</accession>
<dbReference type="InterPro" id="IPR045051">
    <property type="entry name" value="SBT"/>
</dbReference>
<protein>
    <recommendedName>
        <fullName evidence="19">Cucumisin</fullName>
    </recommendedName>
</protein>
<dbReference type="Gene3D" id="3.30.70.80">
    <property type="entry name" value="Peptidase S8 propeptide/proteinase inhibitor I9"/>
    <property type="match status" value="1"/>
</dbReference>
<evidence type="ECO:0000256" key="2">
    <source>
        <dbReference type="ARBA" id="ARBA00004271"/>
    </source>
</evidence>
<feature type="domain" description="Peptidase S8/S53" evidence="14">
    <location>
        <begin position="128"/>
        <end position="580"/>
    </location>
</feature>
<evidence type="ECO:0000259" key="15">
    <source>
        <dbReference type="Pfam" id="PF05922"/>
    </source>
</evidence>
<dbReference type="Gene3D" id="3.40.50.200">
    <property type="entry name" value="Peptidase S8/S53 domain"/>
    <property type="match status" value="1"/>
</dbReference>
<evidence type="ECO:0000256" key="10">
    <source>
        <dbReference type="ARBA" id="ARBA00023180"/>
    </source>
</evidence>
<dbReference type="PRINTS" id="PR00723">
    <property type="entry name" value="SUBTILISIN"/>
</dbReference>
<dbReference type="Gene3D" id="3.50.30.30">
    <property type="match status" value="1"/>
</dbReference>
<dbReference type="GO" id="GO:0009609">
    <property type="term" value="P:response to symbiotic bacterium"/>
    <property type="evidence" value="ECO:0007669"/>
    <property type="project" value="UniProtKB-ARBA"/>
</dbReference>
<dbReference type="CDD" id="cd04852">
    <property type="entry name" value="Peptidases_S8_3"/>
    <property type="match status" value="1"/>
</dbReference>
<dbReference type="FunFam" id="3.40.50.200:FF:000006">
    <property type="entry name" value="Subtilisin-like protease SBT1.5"/>
    <property type="match status" value="1"/>
</dbReference>
<dbReference type="PROSITE" id="PS00138">
    <property type="entry name" value="SUBTILASE_SER"/>
    <property type="match status" value="1"/>
</dbReference>
<name>A0AAV0YL26_VICFA</name>
<dbReference type="CDD" id="cd02120">
    <property type="entry name" value="PA_subtilisin_like"/>
    <property type="match status" value="1"/>
</dbReference>
<feature type="active site" description="Charge relay system" evidence="11 12">
    <location>
        <position position="136"/>
    </location>
</feature>
<evidence type="ECO:0000256" key="9">
    <source>
        <dbReference type="ARBA" id="ARBA00022825"/>
    </source>
</evidence>
<comment type="function">
    <text evidence="1">Required for arbuscular mycorrhiza (AM) development during AM symbiosis with AM fungi (e.g. Glomeromycota intraradices).</text>
</comment>
<dbReference type="GO" id="GO:0009610">
    <property type="term" value="P:response to symbiotic fungus"/>
    <property type="evidence" value="ECO:0007669"/>
    <property type="project" value="UniProtKB-ARBA"/>
</dbReference>
<organism evidence="17 18">
    <name type="scientific">Vicia faba</name>
    <name type="common">Broad bean</name>
    <name type="synonym">Faba vulgaris</name>
    <dbReference type="NCBI Taxonomy" id="3906"/>
    <lineage>
        <taxon>Eukaryota</taxon>
        <taxon>Viridiplantae</taxon>
        <taxon>Streptophyta</taxon>
        <taxon>Embryophyta</taxon>
        <taxon>Tracheophyta</taxon>
        <taxon>Spermatophyta</taxon>
        <taxon>Magnoliopsida</taxon>
        <taxon>eudicotyledons</taxon>
        <taxon>Gunneridae</taxon>
        <taxon>Pentapetalae</taxon>
        <taxon>rosids</taxon>
        <taxon>fabids</taxon>
        <taxon>Fabales</taxon>
        <taxon>Fabaceae</taxon>
        <taxon>Papilionoideae</taxon>
        <taxon>50 kb inversion clade</taxon>
        <taxon>NPAAA clade</taxon>
        <taxon>Hologalegina</taxon>
        <taxon>IRL clade</taxon>
        <taxon>Fabeae</taxon>
        <taxon>Vicia</taxon>
    </lineage>
</organism>
<keyword evidence="4" id="KW-0052">Apoplast</keyword>
<dbReference type="PROSITE" id="PS51892">
    <property type="entry name" value="SUBTILASE"/>
    <property type="match status" value="1"/>
</dbReference>
<feature type="domain" description="Subtilisin-like protease fibronectin type-III" evidence="16">
    <location>
        <begin position="636"/>
        <end position="731"/>
    </location>
</feature>
<dbReference type="InterPro" id="IPR041469">
    <property type="entry name" value="Subtilisin-like_FN3"/>
</dbReference>
<evidence type="ECO:0008006" key="19">
    <source>
        <dbReference type="Google" id="ProtNLM"/>
    </source>
</evidence>
<dbReference type="InterPro" id="IPR034197">
    <property type="entry name" value="Peptidases_S8_3"/>
</dbReference>
<dbReference type="EMBL" id="OX451736">
    <property type="protein sequence ID" value="CAI8586234.1"/>
    <property type="molecule type" value="Genomic_DNA"/>
</dbReference>
<feature type="domain" description="Inhibitor I9" evidence="15">
    <location>
        <begin position="28"/>
        <end position="107"/>
    </location>
</feature>
<dbReference type="AlphaFoldDB" id="A0AAV0YL26"/>
<dbReference type="GO" id="GO:0004252">
    <property type="term" value="F:serine-type endopeptidase activity"/>
    <property type="evidence" value="ECO:0007669"/>
    <property type="project" value="UniProtKB-UniRule"/>
</dbReference>
<dbReference type="InterPro" id="IPR010259">
    <property type="entry name" value="S8pro/Inhibitor_I9"/>
</dbReference>
<proteinExistence type="inferred from homology"/>
<dbReference type="Pfam" id="PF17766">
    <property type="entry name" value="fn3_6"/>
    <property type="match status" value="1"/>
</dbReference>
<evidence type="ECO:0000259" key="14">
    <source>
        <dbReference type="Pfam" id="PF00082"/>
    </source>
</evidence>
<feature type="active site" description="Charge relay system" evidence="11 12">
    <location>
        <position position="197"/>
    </location>
</feature>
<reference evidence="17 18" key="1">
    <citation type="submission" date="2023-01" db="EMBL/GenBank/DDBJ databases">
        <authorList>
            <person name="Kreplak J."/>
        </authorList>
    </citation>
    <scope>NUCLEOTIDE SEQUENCE [LARGE SCALE GENOMIC DNA]</scope>
</reference>
<dbReference type="InterPro" id="IPR037045">
    <property type="entry name" value="S8pro/Inhibitor_I9_sf"/>
</dbReference>
<evidence type="ECO:0000256" key="8">
    <source>
        <dbReference type="ARBA" id="ARBA00022801"/>
    </source>
</evidence>
<keyword evidence="8 12" id="KW-0378">Hydrolase</keyword>
<evidence type="ECO:0000256" key="6">
    <source>
        <dbReference type="ARBA" id="ARBA00022670"/>
    </source>
</evidence>
<evidence type="ECO:0000256" key="7">
    <source>
        <dbReference type="ARBA" id="ARBA00022729"/>
    </source>
</evidence>
<feature type="chain" id="PRO_5043673367" description="Cucumisin" evidence="13">
    <location>
        <begin position="23"/>
        <end position="734"/>
    </location>
</feature>
<gene>
    <name evidence="17" type="ORF">VFH_I244360</name>
</gene>
<dbReference type="InterPro" id="IPR022398">
    <property type="entry name" value="Peptidase_S8_His-AS"/>
</dbReference>
<dbReference type="InterPro" id="IPR036852">
    <property type="entry name" value="Peptidase_S8/S53_dom_sf"/>
</dbReference>
<dbReference type="InterPro" id="IPR023828">
    <property type="entry name" value="Peptidase_S8_Ser-AS"/>
</dbReference>
<evidence type="ECO:0000259" key="16">
    <source>
        <dbReference type="Pfam" id="PF17766"/>
    </source>
</evidence>